<comment type="similarity">
    <text evidence="1 6">Belongs to the SecB family.</text>
</comment>
<dbReference type="GO" id="GO:0051082">
    <property type="term" value="F:unfolded protein binding"/>
    <property type="evidence" value="ECO:0007669"/>
    <property type="project" value="InterPro"/>
</dbReference>
<name>A0A1Y5RP23_9PROT</name>
<dbReference type="GO" id="GO:0051262">
    <property type="term" value="P:protein tetramerization"/>
    <property type="evidence" value="ECO:0007669"/>
    <property type="project" value="InterPro"/>
</dbReference>
<dbReference type="Pfam" id="PF02556">
    <property type="entry name" value="SecB"/>
    <property type="match status" value="1"/>
</dbReference>
<dbReference type="Gene3D" id="3.10.420.10">
    <property type="entry name" value="SecB-like"/>
    <property type="match status" value="1"/>
</dbReference>
<dbReference type="RefSeq" id="WP_085881855.1">
    <property type="nucleotide sequence ID" value="NZ_FWFR01000001.1"/>
</dbReference>
<dbReference type="EMBL" id="FWFR01000001">
    <property type="protein sequence ID" value="SLN20990.1"/>
    <property type="molecule type" value="Genomic_DNA"/>
</dbReference>
<dbReference type="GO" id="GO:0005737">
    <property type="term" value="C:cytoplasm"/>
    <property type="evidence" value="ECO:0007669"/>
    <property type="project" value="UniProtKB-SubCell"/>
</dbReference>
<dbReference type="FunCoup" id="A0A1Y5RP23">
    <property type="interactions" value="238"/>
</dbReference>
<evidence type="ECO:0000256" key="3">
    <source>
        <dbReference type="ARBA" id="ARBA00022927"/>
    </source>
</evidence>
<gene>
    <name evidence="6 8" type="primary">secB</name>
    <name evidence="8" type="ORF">OCH7691_00520</name>
</gene>
<comment type="subcellular location">
    <subcellularLocation>
        <location evidence="6">Cytoplasm</location>
    </subcellularLocation>
</comment>
<dbReference type="NCBIfam" id="TIGR00809">
    <property type="entry name" value="secB"/>
    <property type="match status" value="1"/>
</dbReference>
<evidence type="ECO:0000313" key="9">
    <source>
        <dbReference type="Proteomes" id="UP000193200"/>
    </source>
</evidence>
<keyword evidence="2 6" id="KW-0813">Transport</keyword>
<feature type="compositionally biased region" description="Low complexity" evidence="7">
    <location>
        <begin position="7"/>
        <end position="21"/>
    </location>
</feature>
<keyword evidence="5 6" id="KW-0143">Chaperone</keyword>
<dbReference type="NCBIfam" id="NF004392">
    <property type="entry name" value="PRK05751.1-3"/>
    <property type="match status" value="1"/>
</dbReference>
<feature type="region of interest" description="Disordered" evidence="7">
    <location>
        <begin position="1"/>
        <end position="21"/>
    </location>
</feature>
<dbReference type="GO" id="GO:0006457">
    <property type="term" value="P:protein folding"/>
    <property type="evidence" value="ECO:0007669"/>
    <property type="project" value="UniProtKB-UniRule"/>
</dbReference>
<dbReference type="InterPro" id="IPR035958">
    <property type="entry name" value="SecB-like_sf"/>
</dbReference>
<dbReference type="HAMAP" id="MF_00821">
    <property type="entry name" value="SecB"/>
    <property type="match status" value="1"/>
</dbReference>
<keyword evidence="3 6" id="KW-0653">Protein transport</keyword>
<dbReference type="InterPro" id="IPR003708">
    <property type="entry name" value="SecB"/>
</dbReference>
<evidence type="ECO:0000256" key="1">
    <source>
        <dbReference type="ARBA" id="ARBA00009990"/>
    </source>
</evidence>
<comment type="function">
    <text evidence="6">One of the proteins required for the normal export of preproteins out of the cell cytoplasm. It is a molecular chaperone that binds to a subset of precursor proteins, maintaining them in a translocation-competent state. It also specifically binds to its receptor SecA.</text>
</comment>
<dbReference type="PANTHER" id="PTHR36918">
    <property type="match status" value="1"/>
</dbReference>
<comment type="subunit">
    <text evidence="6">Homotetramer, a dimer of dimers. One homotetramer interacts with 1 SecA dimer.</text>
</comment>
<evidence type="ECO:0000313" key="8">
    <source>
        <dbReference type="EMBL" id="SLN20990.1"/>
    </source>
</evidence>
<reference evidence="8 9" key="1">
    <citation type="submission" date="2017-03" db="EMBL/GenBank/DDBJ databases">
        <authorList>
            <person name="Afonso C.L."/>
            <person name="Miller P.J."/>
            <person name="Scott M.A."/>
            <person name="Spackman E."/>
            <person name="Goraichik I."/>
            <person name="Dimitrov K.M."/>
            <person name="Suarez D.L."/>
            <person name="Swayne D.E."/>
        </authorList>
    </citation>
    <scope>NUCLEOTIDE SEQUENCE [LARGE SCALE GENOMIC DNA]</scope>
    <source>
        <strain evidence="8 9">CECT 7691</strain>
    </source>
</reference>
<keyword evidence="4 6" id="KW-0811">Translocation</keyword>
<dbReference type="OrthoDB" id="9795145at2"/>
<dbReference type="Proteomes" id="UP000193200">
    <property type="component" value="Unassembled WGS sequence"/>
</dbReference>
<organism evidence="8 9">
    <name type="scientific">Oceanibacterium hippocampi</name>
    <dbReference type="NCBI Taxonomy" id="745714"/>
    <lineage>
        <taxon>Bacteria</taxon>
        <taxon>Pseudomonadati</taxon>
        <taxon>Pseudomonadota</taxon>
        <taxon>Alphaproteobacteria</taxon>
        <taxon>Sneathiellales</taxon>
        <taxon>Sneathiellaceae</taxon>
        <taxon>Oceanibacterium</taxon>
    </lineage>
</organism>
<dbReference type="GO" id="GO:0015031">
    <property type="term" value="P:protein transport"/>
    <property type="evidence" value="ECO:0007669"/>
    <property type="project" value="UniProtKB-UniRule"/>
</dbReference>
<keyword evidence="9" id="KW-1185">Reference proteome</keyword>
<evidence type="ECO:0000256" key="5">
    <source>
        <dbReference type="ARBA" id="ARBA00023186"/>
    </source>
</evidence>
<dbReference type="PANTHER" id="PTHR36918:SF1">
    <property type="entry name" value="PROTEIN-EXPORT PROTEIN SECB"/>
    <property type="match status" value="1"/>
</dbReference>
<dbReference type="SUPFAM" id="SSF54611">
    <property type="entry name" value="SecB-like"/>
    <property type="match status" value="1"/>
</dbReference>
<dbReference type="AlphaFoldDB" id="A0A1Y5RP23"/>
<dbReference type="InParanoid" id="A0A1Y5RP23"/>
<accession>A0A1Y5RP23</accession>
<evidence type="ECO:0000256" key="4">
    <source>
        <dbReference type="ARBA" id="ARBA00023010"/>
    </source>
</evidence>
<evidence type="ECO:0000256" key="2">
    <source>
        <dbReference type="ARBA" id="ARBA00022448"/>
    </source>
</evidence>
<evidence type="ECO:0000256" key="6">
    <source>
        <dbReference type="HAMAP-Rule" id="MF_00821"/>
    </source>
</evidence>
<sequence>MSDEHANGAAAAATGGQPQQQPRLAVLAQYVKDLSFENPRAPHSLRQGQPQPQILVNVDVKAQKLDDKSTFEVVLTVNARAEQGDDVGFLAELQYAGLFSLENFPNEAIEPICMVECPRILFPFARRILSDVTRDGGFPPLMLETIDFTSLYRQQKLQQAQQTGAGTPSADA</sequence>
<protein>
    <recommendedName>
        <fullName evidence="6">Protein-export protein SecB</fullName>
    </recommendedName>
</protein>
<keyword evidence="6" id="KW-0963">Cytoplasm</keyword>
<dbReference type="PRINTS" id="PR01594">
    <property type="entry name" value="SECBCHAPRONE"/>
</dbReference>
<proteinExistence type="inferred from homology"/>
<evidence type="ECO:0000256" key="7">
    <source>
        <dbReference type="SAM" id="MobiDB-lite"/>
    </source>
</evidence>